<dbReference type="GO" id="GO:0045254">
    <property type="term" value="C:pyruvate dehydrogenase complex"/>
    <property type="evidence" value="ECO:0007669"/>
    <property type="project" value="InterPro"/>
</dbReference>
<feature type="compositionally biased region" description="Low complexity" evidence="5">
    <location>
        <begin position="246"/>
        <end position="293"/>
    </location>
</feature>
<feature type="domain" description="Peripheral subunit-binding (PSBD)" evidence="7">
    <location>
        <begin position="173"/>
        <end position="210"/>
    </location>
</feature>
<gene>
    <name evidence="8" type="ORF">G3T36_04165</name>
</gene>
<feature type="domain" description="Lipoyl-binding" evidence="6">
    <location>
        <begin position="2"/>
        <end position="77"/>
    </location>
</feature>
<dbReference type="GO" id="GO:0016746">
    <property type="term" value="F:acyltransferase activity"/>
    <property type="evidence" value="ECO:0007669"/>
    <property type="project" value="UniProtKB-KW"/>
</dbReference>
<sequence>MATILRMPEVLANATEAVVAAWTIEPGASFAVGQTIAEIETEKALVDLPAEQDGILGRILAQPGDATQVGAPIAVLITRGESEAEIDAALGAAGAGAVAAVLVDAAGGGIAAVPADAVRGADAAVPADVVRGADAAVPADVVRGADAAVPADAVGAAGDADAAPESAAKTRLFASPLARRRARESGIDLTTVRPSGPGGRIVRADVEAALVALVPSVPGQSAPEPSAPEASATELSAPGPSATELSAPGPSASGPSAPGPSASGPSATEPSRASGAPTVGSSASSTASDSHGGYLAIPHTGMRRAIARRLTESKTTVPHFYLTADCRVDELLDLRAAINATSRVKVSLNDLVVKAVARAFAAVPEANVTWTDTHLRQWESVDIAVAVATDGGLLTPVVRDVQSLGVGALSGRITELVERARGGRLRQDELEGGSFSVTNLGMYGVTEFAAILNPPQSGILAVGAAKPAAVVVDGELSVATVMRCILSVDHRAVDGALAARWLTAFVACIESPLSILI</sequence>
<dbReference type="Gene3D" id="3.30.559.10">
    <property type="entry name" value="Chloramphenicol acetyltransferase-like domain"/>
    <property type="match status" value="1"/>
</dbReference>
<dbReference type="InterPro" id="IPR000089">
    <property type="entry name" value="Biotin_lipoyl"/>
</dbReference>
<dbReference type="Pfam" id="PF00198">
    <property type="entry name" value="2-oxoacid_dh"/>
    <property type="match status" value="1"/>
</dbReference>
<feature type="region of interest" description="Disordered" evidence="5">
    <location>
        <begin position="218"/>
        <end position="296"/>
    </location>
</feature>
<dbReference type="Pfam" id="PF00364">
    <property type="entry name" value="Biotin_lipoyl"/>
    <property type="match status" value="1"/>
</dbReference>
<accession>A0A6L9XUI5</accession>
<keyword evidence="9" id="KW-1185">Reference proteome</keyword>
<evidence type="ECO:0000313" key="9">
    <source>
        <dbReference type="Proteomes" id="UP000474967"/>
    </source>
</evidence>
<protein>
    <recommendedName>
        <fullName evidence="4">Dihydrolipoamide acetyltransferase component of pyruvate dehydrogenase complex</fullName>
        <ecNumber evidence="4">2.3.1.-</ecNumber>
    </recommendedName>
</protein>
<feature type="compositionally biased region" description="Low complexity" evidence="5">
    <location>
        <begin position="221"/>
        <end position="238"/>
    </location>
</feature>
<dbReference type="InterPro" id="IPR004167">
    <property type="entry name" value="PSBD"/>
</dbReference>
<dbReference type="SUPFAM" id="SSF52777">
    <property type="entry name" value="CoA-dependent acyltransferases"/>
    <property type="match status" value="1"/>
</dbReference>
<organism evidence="8 9">
    <name type="scientific">Leifsonia tongyongensis</name>
    <dbReference type="NCBI Taxonomy" id="1268043"/>
    <lineage>
        <taxon>Bacteria</taxon>
        <taxon>Bacillati</taxon>
        <taxon>Actinomycetota</taxon>
        <taxon>Actinomycetes</taxon>
        <taxon>Micrococcales</taxon>
        <taxon>Microbacteriaceae</taxon>
        <taxon>Leifsonia</taxon>
    </lineage>
</organism>
<reference evidence="8 9" key="1">
    <citation type="journal article" date="2014" name="J. Microbiol.">
        <title>Diaminobutyricibacter tongyongensis gen. nov., sp. nov. and Homoserinibacter gongjuensis gen. nov., sp. nov. belong to the family Microbacteriaceae.</title>
        <authorList>
            <person name="Kim S.J."/>
            <person name="Ahn J.H."/>
            <person name="Weon H.Y."/>
            <person name="Hamada M."/>
            <person name="Suzuki K."/>
            <person name="Kwon S.W."/>
        </authorList>
    </citation>
    <scope>NUCLEOTIDE SEQUENCE [LARGE SCALE GENOMIC DNA]</scope>
    <source>
        <strain evidence="8 9">NBRC 108724</strain>
    </source>
</reference>
<evidence type="ECO:0000313" key="8">
    <source>
        <dbReference type="EMBL" id="NEN05060.1"/>
    </source>
</evidence>
<evidence type="ECO:0000256" key="4">
    <source>
        <dbReference type="RuleBase" id="RU003423"/>
    </source>
</evidence>
<evidence type="ECO:0000259" key="6">
    <source>
        <dbReference type="PROSITE" id="PS50968"/>
    </source>
</evidence>
<dbReference type="AlphaFoldDB" id="A0A6L9XUI5"/>
<evidence type="ECO:0000259" key="7">
    <source>
        <dbReference type="PROSITE" id="PS51826"/>
    </source>
</evidence>
<dbReference type="PANTHER" id="PTHR23151:SF90">
    <property type="entry name" value="DIHYDROLIPOYLLYSINE-RESIDUE ACETYLTRANSFERASE COMPONENT OF PYRUVATE DEHYDROGENASE COMPLEX, MITOCHONDRIAL-RELATED"/>
    <property type="match status" value="1"/>
</dbReference>
<evidence type="ECO:0000256" key="3">
    <source>
        <dbReference type="ARBA" id="ARBA00022823"/>
    </source>
</evidence>
<evidence type="ECO:0000256" key="1">
    <source>
        <dbReference type="ARBA" id="ARBA00001938"/>
    </source>
</evidence>
<dbReference type="Pfam" id="PF02817">
    <property type="entry name" value="E3_binding"/>
    <property type="match status" value="1"/>
</dbReference>
<dbReference type="InterPro" id="IPR001078">
    <property type="entry name" value="2-oxoacid_DH_actylTfrase"/>
</dbReference>
<evidence type="ECO:0000256" key="2">
    <source>
        <dbReference type="ARBA" id="ARBA00007317"/>
    </source>
</evidence>
<keyword evidence="3 4" id="KW-0450">Lipoyl</keyword>
<comment type="cofactor">
    <cofactor evidence="1 4">
        <name>(R)-lipoate</name>
        <dbReference type="ChEBI" id="CHEBI:83088"/>
    </cofactor>
</comment>
<dbReference type="EMBL" id="JAAGWY010000001">
    <property type="protein sequence ID" value="NEN05060.1"/>
    <property type="molecule type" value="Genomic_DNA"/>
</dbReference>
<dbReference type="InterPro" id="IPR011053">
    <property type="entry name" value="Single_hybrid_motif"/>
</dbReference>
<dbReference type="PROSITE" id="PS51826">
    <property type="entry name" value="PSBD"/>
    <property type="match status" value="1"/>
</dbReference>
<dbReference type="PROSITE" id="PS50968">
    <property type="entry name" value="BIOTINYL_LIPOYL"/>
    <property type="match status" value="1"/>
</dbReference>
<dbReference type="GO" id="GO:0006086">
    <property type="term" value="P:pyruvate decarboxylation to acetyl-CoA"/>
    <property type="evidence" value="ECO:0007669"/>
    <property type="project" value="InterPro"/>
</dbReference>
<name>A0A6L9XUI5_9MICO</name>
<comment type="caution">
    <text evidence="8">The sequence shown here is derived from an EMBL/GenBank/DDBJ whole genome shotgun (WGS) entry which is preliminary data.</text>
</comment>
<dbReference type="EC" id="2.3.1.-" evidence="4"/>
<evidence type="ECO:0000256" key="5">
    <source>
        <dbReference type="SAM" id="MobiDB-lite"/>
    </source>
</evidence>
<proteinExistence type="inferred from homology"/>
<keyword evidence="4" id="KW-0012">Acyltransferase</keyword>
<dbReference type="Proteomes" id="UP000474967">
    <property type="component" value="Unassembled WGS sequence"/>
</dbReference>
<dbReference type="InterPro" id="IPR045257">
    <property type="entry name" value="E2/Pdx1"/>
</dbReference>
<comment type="similarity">
    <text evidence="2 4">Belongs to the 2-oxoacid dehydrogenase family.</text>
</comment>
<dbReference type="Gene3D" id="4.10.320.10">
    <property type="entry name" value="E3-binding domain"/>
    <property type="match status" value="1"/>
</dbReference>
<dbReference type="CDD" id="cd06849">
    <property type="entry name" value="lipoyl_domain"/>
    <property type="match status" value="1"/>
</dbReference>
<dbReference type="PANTHER" id="PTHR23151">
    <property type="entry name" value="DIHYDROLIPOAMIDE ACETYL/SUCCINYL-TRANSFERASE-RELATED"/>
    <property type="match status" value="1"/>
</dbReference>
<dbReference type="InterPro" id="IPR036625">
    <property type="entry name" value="E3-bd_dom_sf"/>
</dbReference>
<dbReference type="SUPFAM" id="SSF47005">
    <property type="entry name" value="Peripheral subunit-binding domain of 2-oxo acid dehydrogenase complex"/>
    <property type="match status" value="1"/>
</dbReference>
<keyword evidence="4" id="KW-0808">Transferase</keyword>
<dbReference type="InterPro" id="IPR023213">
    <property type="entry name" value="CAT-like_dom_sf"/>
</dbReference>
<dbReference type="RefSeq" id="WP_163288135.1">
    <property type="nucleotide sequence ID" value="NZ_JAAGWY010000001.1"/>
</dbReference>
<dbReference type="Gene3D" id="2.40.50.100">
    <property type="match status" value="1"/>
</dbReference>
<dbReference type="SUPFAM" id="SSF51230">
    <property type="entry name" value="Single hybrid motif"/>
    <property type="match status" value="1"/>
</dbReference>